<evidence type="ECO:0000313" key="2">
    <source>
        <dbReference type="Proteomes" id="UP000663792"/>
    </source>
</evidence>
<accession>A0A938YJR0</accession>
<dbReference type="Pfam" id="PF00132">
    <property type="entry name" value="Hexapep"/>
    <property type="match status" value="1"/>
</dbReference>
<evidence type="ECO:0000313" key="1">
    <source>
        <dbReference type="EMBL" id="MBM9469143.1"/>
    </source>
</evidence>
<dbReference type="SUPFAM" id="SSF51161">
    <property type="entry name" value="Trimeric LpxA-like enzymes"/>
    <property type="match status" value="1"/>
</dbReference>
<sequence length="204" mass="20964">MSTGPAPVGLRAALAVDLREFAKVKASGADPGRLGLGQRIDVLMMPGFWAVALWRLGTACRARGLRPVSRLCYVATMLLFGADLPAGARVGPGMVMPHPVGVTIASDVVFGARCRVMGGVRIGGSGNPARPGHPVLGDDVWLMDGSKVFGPVTIGDRTVVGSGALVARDVEADMFVMGPRSSTDVRPLAEVGLADHGGALRVAG</sequence>
<name>A0A938YJR0_9ACTN</name>
<dbReference type="Gene3D" id="2.160.10.10">
    <property type="entry name" value="Hexapeptide repeat proteins"/>
    <property type="match status" value="1"/>
</dbReference>
<comment type="caution">
    <text evidence="1">The sequence shown here is derived from an EMBL/GenBank/DDBJ whole genome shotgun (WGS) entry which is preliminary data.</text>
</comment>
<reference evidence="1" key="1">
    <citation type="submission" date="2021-01" db="EMBL/GenBank/DDBJ databases">
        <title>YIM 132084 draft genome.</title>
        <authorList>
            <person name="An D."/>
        </authorList>
    </citation>
    <scope>NUCLEOTIDE SEQUENCE</scope>
    <source>
        <strain evidence="1">YIM 132084</strain>
    </source>
</reference>
<organism evidence="1 2">
    <name type="scientific">Nakamurella leprariae</name>
    <dbReference type="NCBI Taxonomy" id="2803911"/>
    <lineage>
        <taxon>Bacteria</taxon>
        <taxon>Bacillati</taxon>
        <taxon>Actinomycetota</taxon>
        <taxon>Actinomycetes</taxon>
        <taxon>Nakamurellales</taxon>
        <taxon>Nakamurellaceae</taxon>
        <taxon>Nakamurella</taxon>
    </lineage>
</organism>
<evidence type="ECO:0008006" key="3">
    <source>
        <dbReference type="Google" id="ProtNLM"/>
    </source>
</evidence>
<dbReference type="EMBL" id="JAERWK010000023">
    <property type="protein sequence ID" value="MBM9469143.1"/>
    <property type="molecule type" value="Genomic_DNA"/>
</dbReference>
<protein>
    <recommendedName>
        <fullName evidence="3">Serine acetyltransferase</fullName>
    </recommendedName>
</protein>
<dbReference type="Proteomes" id="UP000663792">
    <property type="component" value="Unassembled WGS sequence"/>
</dbReference>
<keyword evidence="2" id="KW-1185">Reference proteome</keyword>
<dbReference type="PANTHER" id="PTHR42811">
    <property type="entry name" value="SERINE ACETYLTRANSFERASE"/>
    <property type="match status" value="1"/>
</dbReference>
<proteinExistence type="predicted"/>
<dbReference type="AlphaFoldDB" id="A0A938YJR0"/>
<gene>
    <name evidence="1" type="ORF">JL106_17790</name>
</gene>
<dbReference type="RefSeq" id="WP_205262101.1">
    <property type="nucleotide sequence ID" value="NZ_JAERWK010000023.1"/>
</dbReference>
<dbReference type="InterPro" id="IPR001451">
    <property type="entry name" value="Hexapep"/>
</dbReference>
<dbReference type="InterPro" id="IPR011004">
    <property type="entry name" value="Trimer_LpxA-like_sf"/>
</dbReference>